<dbReference type="VEuPathDB" id="FungiDB:Bcin11g02300"/>
<dbReference type="RefSeq" id="XP_024551692.1">
    <property type="nucleotide sequence ID" value="XM_024695888.1"/>
</dbReference>
<reference evidence="7 8" key="1">
    <citation type="journal article" date="2011" name="PLoS Genet.">
        <title>Genomic analysis of the necrotrophic fungal pathogens Sclerotinia sclerotiorum and Botrytis cinerea.</title>
        <authorList>
            <person name="Amselem J."/>
            <person name="Cuomo C.A."/>
            <person name="van Kan J.A."/>
            <person name="Viaud M."/>
            <person name="Benito E.P."/>
            <person name="Couloux A."/>
            <person name="Coutinho P.M."/>
            <person name="de Vries R.P."/>
            <person name="Dyer P.S."/>
            <person name="Fillinger S."/>
            <person name="Fournier E."/>
            <person name="Gout L."/>
            <person name="Hahn M."/>
            <person name="Kohn L."/>
            <person name="Lapalu N."/>
            <person name="Plummer K.M."/>
            <person name="Pradier J.M."/>
            <person name="Quevillon E."/>
            <person name="Sharon A."/>
            <person name="Simon A."/>
            <person name="ten Have A."/>
            <person name="Tudzynski B."/>
            <person name="Tudzynski P."/>
            <person name="Wincker P."/>
            <person name="Andrew M."/>
            <person name="Anthouard V."/>
            <person name="Beever R.E."/>
            <person name="Beffa R."/>
            <person name="Benoit I."/>
            <person name="Bouzid O."/>
            <person name="Brault B."/>
            <person name="Chen Z."/>
            <person name="Choquer M."/>
            <person name="Collemare J."/>
            <person name="Cotton P."/>
            <person name="Danchin E.G."/>
            <person name="Da Silva C."/>
            <person name="Gautier A."/>
            <person name="Giraud C."/>
            <person name="Giraud T."/>
            <person name="Gonzalez C."/>
            <person name="Grossetete S."/>
            <person name="Guldener U."/>
            <person name="Henrissat B."/>
            <person name="Howlett B.J."/>
            <person name="Kodira C."/>
            <person name="Kretschmer M."/>
            <person name="Lappartient A."/>
            <person name="Leroch M."/>
            <person name="Levis C."/>
            <person name="Mauceli E."/>
            <person name="Neuveglise C."/>
            <person name="Oeser B."/>
            <person name="Pearson M."/>
            <person name="Poulain J."/>
            <person name="Poussereau N."/>
            <person name="Quesneville H."/>
            <person name="Rascle C."/>
            <person name="Schumacher J."/>
            <person name="Segurens B."/>
            <person name="Sexton A."/>
            <person name="Silva E."/>
            <person name="Sirven C."/>
            <person name="Soanes D.M."/>
            <person name="Talbot N.J."/>
            <person name="Templeton M."/>
            <person name="Yandava C."/>
            <person name="Yarden O."/>
            <person name="Zeng Q."/>
            <person name="Rollins J.A."/>
            <person name="Lebrun M.H."/>
            <person name="Dickman M."/>
        </authorList>
    </citation>
    <scope>NUCLEOTIDE SEQUENCE [LARGE SCALE GENOMIC DNA]</scope>
    <source>
        <strain evidence="7 8">B05.10</strain>
    </source>
</reference>
<evidence type="ECO:0000256" key="4">
    <source>
        <dbReference type="ARBA" id="ARBA00023136"/>
    </source>
</evidence>
<sequence>MDFAPYQASPEETRALSPPPRTSTSSPRQSISPIRRSFSPGVRSPAFLQSTSNAAAKNGNFAPSTTPNPWAQRERERDGYFPTVNTGNGYQDVESGRVGGGYNVGGSVSGGAGYGGGSRDGLHEFETSLPLRLDYEACLAYLLLPPAGGVLLLVLERKSDYVRLVIRYESPMDRQCGGLHETLLNNGDRFHAWQSALLFTAMFVVHLMFSWSPSMSWLLLLGDISLIVWLTRRAYLDADTLDRCEVPVFGRVASSILDDE</sequence>
<feature type="transmembrane region" description="Helical" evidence="6">
    <location>
        <begin position="215"/>
        <end position="231"/>
    </location>
</feature>
<evidence type="ECO:0000313" key="8">
    <source>
        <dbReference type="Proteomes" id="UP000001798"/>
    </source>
</evidence>
<dbReference type="GO" id="GO:0016020">
    <property type="term" value="C:membrane"/>
    <property type="evidence" value="ECO:0007669"/>
    <property type="project" value="UniProtKB-SubCell"/>
</dbReference>
<keyword evidence="3 6" id="KW-1133">Transmembrane helix</keyword>
<accession>A0A384JWL0</accession>
<dbReference type="EMBL" id="CP009815">
    <property type="protein sequence ID" value="ATZ54918.1"/>
    <property type="molecule type" value="Genomic_DNA"/>
</dbReference>
<evidence type="ECO:0000313" key="7">
    <source>
        <dbReference type="EMBL" id="ATZ54918.1"/>
    </source>
</evidence>
<dbReference type="AlphaFoldDB" id="A0A384JWL0"/>
<evidence type="ECO:0000256" key="2">
    <source>
        <dbReference type="ARBA" id="ARBA00022692"/>
    </source>
</evidence>
<proteinExistence type="predicted"/>
<keyword evidence="8" id="KW-1185">Reference proteome</keyword>
<dbReference type="Proteomes" id="UP000001798">
    <property type="component" value="Chromosome 11"/>
</dbReference>
<feature type="compositionally biased region" description="Low complexity" evidence="5">
    <location>
        <begin position="22"/>
        <end position="40"/>
    </location>
</feature>
<keyword evidence="4 6" id="KW-0472">Membrane</keyword>
<evidence type="ECO:0000256" key="5">
    <source>
        <dbReference type="SAM" id="MobiDB-lite"/>
    </source>
</evidence>
<dbReference type="PANTHER" id="PTHR36460:SF1">
    <property type="entry name" value="UPF0132 DOMAIN PROTEIN (AFU_ORTHOLOGUE AFUA_3G10255)"/>
    <property type="match status" value="1"/>
</dbReference>
<feature type="region of interest" description="Disordered" evidence="5">
    <location>
        <begin position="1"/>
        <end position="74"/>
    </location>
</feature>
<gene>
    <name evidence="7" type="ORF">BCIN_11g02300</name>
</gene>
<keyword evidence="2 6" id="KW-0812">Transmembrane</keyword>
<reference evidence="7 8" key="2">
    <citation type="journal article" date="2012" name="Eukaryot. Cell">
        <title>Genome update of Botrytis cinerea strains B05.10 and T4.</title>
        <authorList>
            <person name="Staats M."/>
            <person name="van Kan J.A."/>
        </authorList>
    </citation>
    <scope>NUCLEOTIDE SEQUENCE [LARGE SCALE GENOMIC DNA]</scope>
    <source>
        <strain evidence="7 8">B05.10</strain>
    </source>
</reference>
<evidence type="ECO:0000256" key="1">
    <source>
        <dbReference type="ARBA" id="ARBA00004141"/>
    </source>
</evidence>
<reference evidence="7 8" key="3">
    <citation type="journal article" date="2017" name="Mol. Plant Pathol.">
        <title>A gapless genome sequence of the fungus Botrytis cinerea.</title>
        <authorList>
            <person name="Van Kan J.A."/>
            <person name="Stassen J.H."/>
            <person name="Mosbach A."/>
            <person name="Van Der Lee T.A."/>
            <person name="Faino L."/>
            <person name="Farmer A.D."/>
            <person name="Papasotiriou D.G."/>
            <person name="Zhou S."/>
            <person name="Seidl M.F."/>
            <person name="Cottam E."/>
            <person name="Edel D."/>
            <person name="Hahn M."/>
            <person name="Schwartz D.C."/>
            <person name="Dietrich R.A."/>
            <person name="Widdison S."/>
            <person name="Scalliet G."/>
        </authorList>
    </citation>
    <scope>NUCLEOTIDE SEQUENCE [LARGE SCALE GENOMIC DNA]</scope>
    <source>
        <strain evidence="7 8">B05.10</strain>
    </source>
</reference>
<protein>
    <submittedName>
        <fullName evidence="7">Uncharacterized protein</fullName>
    </submittedName>
</protein>
<dbReference type="GeneID" id="5430915"/>
<evidence type="ECO:0000256" key="3">
    <source>
        <dbReference type="ARBA" id="ARBA00022989"/>
    </source>
</evidence>
<comment type="subcellular location">
    <subcellularLocation>
        <location evidence="1">Membrane</location>
        <topology evidence="1">Multi-pass membrane protein</topology>
    </subcellularLocation>
</comment>
<evidence type="ECO:0000256" key="6">
    <source>
        <dbReference type="SAM" id="Phobius"/>
    </source>
</evidence>
<organism evidence="7 8">
    <name type="scientific">Botryotinia fuckeliana (strain B05.10)</name>
    <name type="common">Noble rot fungus</name>
    <name type="synonym">Botrytis cinerea</name>
    <dbReference type="NCBI Taxonomy" id="332648"/>
    <lineage>
        <taxon>Eukaryota</taxon>
        <taxon>Fungi</taxon>
        <taxon>Dikarya</taxon>
        <taxon>Ascomycota</taxon>
        <taxon>Pezizomycotina</taxon>
        <taxon>Leotiomycetes</taxon>
        <taxon>Helotiales</taxon>
        <taxon>Sclerotiniaceae</taxon>
        <taxon>Botrytis</taxon>
    </lineage>
</organism>
<dbReference type="OrthoDB" id="5546837at2759"/>
<dbReference type="PANTHER" id="PTHR36460">
    <property type="entry name" value="UPF0132 DOMAIN PROTEIN (AFU_ORTHOLOGUE AFUA_3G10255)"/>
    <property type="match status" value="1"/>
</dbReference>
<feature type="compositionally biased region" description="Polar residues" evidence="5">
    <location>
        <begin position="47"/>
        <end position="69"/>
    </location>
</feature>
<name>A0A384JWL0_BOTFB</name>